<dbReference type="Gene3D" id="3.40.33.10">
    <property type="entry name" value="CAP"/>
    <property type="match status" value="1"/>
</dbReference>
<evidence type="ECO:0000313" key="4">
    <source>
        <dbReference type="Proteomes" id="UP001418796"/>
    </source>
</evidence>
<accession>A0ABU9VJ86</accession>
<keyword evidence="4" id="KW-1185">Reference proteome</keyword>
<feature type="domain" description="SCP" evidence="1">
    <location>
        <begin position="238"/>
        <end position="348"/>
    </location>
</feature>
<dbReference type="Proteomes" id="UP001418796">
    <property type="component" value="Unassembled WGS sequence"/>
</dbReference>
<evidence type="ECO:0000313" key="3">
    <source>
        <dbReference type="EMBL" id="MEN0643966.1"/>
    </source>
</evidence>
<reference evidence="3 4" key="1">
    <citation type="submission" date="2024-03" db="EMBL/GenBank/DDBJ databases">
        <title>Bacilli Hybrid Assemblies.</title>
        <authorList>
            <person name="Kovac J."/>
        </authorList>
    </citation>
    <scope>NUCLEOTIDE SEQUENCE [LARGE SCALE GENOMIC DNA]</scope>
    <source>
        <strain evidence="3 4">FSL R7-0666</strain>
    </source>
</reference>
<proteinExistence type="predicted"/>
<comment type="caution">
    <text evidence="3">The sequence shown here is derived from an EMBL/GenBank/DDBJ whole genome shotgun (WGS) entry which is preliminary data.</text>
</comment>
<dbReference type="Pfam" id="PF14504">
    <property type="entry name" value="CAP_assoc_N"/>
    <property type="match status" value="1"/>
</dbReference>
<gene>
    <name evidence="3" type="ORF">MKY91_12460</name>
</gene>
<dbReference type="CDD" id="cd05379">
    <property type="entry name" value="CAP_bacterial"/>
    <property type="match status" value="1"/>
</dbReference>
<dbReference type="EMBL" id="JBCITK010000001">
    <property type="protein sequence ID" value="MEN0643966.1"/>
    <property type="molecule type" value="Genomic_DNA"/>
</dbReference>
<dbReference type="PANTHER" id="PTHR31157">
    <property type="entry name" value="SCP DOMAIN-CONTAINING PROTEIN"/>
    <property type="match status" value="1"/>
</dbReference>
<organism evidence="3 4">
    <name type="scientific">Alkalicoccobacillus gibsonii</name>
    <dbReference type="NCBI Taxonomy" id="79881"/>
    <lineage>
        <taxon>Bacteria</taxon>
        <taxon>Bacillati</taxon>
        <taxon>Bacillota</taxon>
        <taxon>Bacilli</taxon>
        <taxon>Bacillales</taxon>
        <taxon>Bacillaceae</taxon>
        <taxon>Alkalicoccobacillus</taxon>
    </lineage>
</organism>
<evidence type="ECO:0000259" key="1">
    <source>
        <dbReference type="Pfam" id="PF00188"/>
    </source>
</evidence>
<dbReference type="RefSeq" id="WP_343130758.1">
    <property type="nucleotide sequence ID" value="NZ_JBCITK010000001.1"/>
</dbReference>
<dbReference type="InterPro" id="IPR014044">
    <property type="entry name" value="CAP_dom"/>
</dbReference>
<dbReference type="PANTHER" id="PTHR31157:SF26">
    <property type="entry name" value="SCP-LIKE EXTRACELLULAR PROTEIN"/>
    <property type="match status" value="1"/>
</dbReference>
<evidence type="ECO:0000259" key="2">
    <source>
        <dbReference type="Pfam" id="PF14504"/>
    </source>
</evidence>
<dbReference type="InterPro" id="IPR029410">
    <property type="entry name" value="CAP_assoc"/>
</dbReference>
<sequence length="354" mass="40573">MRKRLGLLAALVLILALMLVKVTERDEVQRWYAASPFKQEQLHEKQVPSDEILGSRTSQSGVVLENIIDMSTDELKETYGEPERKDPSSYGYDWWIYPIDNTSYLQAGVEDDQVVTCYYMGDELADEPFNGPLTYERLSAESDFESTIEVQSEDGTFKFILTEADIQARPLIPYGEDWLQLYFDIHTGELSTVRLLTTDILLRQKPYDMTYRGTLPETIELTKDEWKAVEAGEEKQIFDLTNRIRNKHGLESFTWNEDVRNIAYKHSLDMIENDYFDHISPTYGKLDARFIAGEVPFKTAGENIALNYVDGAAAVEGWLNSEGHRVNLLHEGFTELGVGVYQRSFTQNFLTPAE</sequence>
<dbReference type="InterPro" id="IPR035940">
    <property type="entry name" value="CAP_sf"/>
</dbReference>
<dbReference type="SUPFAM" id="SSF55797">
    <property type="entry name" value="PR-1-like"/>
    <property type="match status" value="1"/>
</dbReference>
<protein>
    <submittedName>
        <fullName evidence="3">CAP domain-containing protein</fullName>
    </submittedName>
</protein>
<name>A0ABU9VJ86_9BACI</name>
<feature type="domain" description="CAP-associated" evidence="2">
    <location>
        <begin position="68"/>
        <end position="207"/>
    </location>
</feature>
<dbReference type="Pfam" id="PF00188">
    <property type="entry name" value="CAP"/>
    <property type="match status" value="1"/>
</dbReference>